<reference evidence="13" key="4">
    <citation type="journal article" date="2022" name="Med Res Arch">
        <title>Genomic identification of streptococcal strains and relation to clinical characteristics. A substudy to The Partial Oral Treatment of Endocarditis (POET) Trial.</title>
        <authorList>
            <person name="Christensen J."/>
            <person name="Jensen C."/>
            <person name="Dargis R."/>
            <person name="Nielsen X."/>
            <person name="Pries- Heje M."/>
            <person name="Wiingaard C."/>
            <person name="Ihlemann N."/>
            <person name="Gill S."/>
            <person name="Bruun N."/>
            <person name="Elming H."/>
            <person name="Povlsen J."/>
            <person name="Madsen T."/>
            <person name="Jensen K."/>
            <person name="Fuursted K."/>
            <person name="Ostergaard L."/>
            <person name="Christiansen U."/>
            <person name="Rosenvinge F."/>
            <person name="Helweg-Larsen J."/>
            <person name="Fosbol E."/>
            <person name="Kober L."/>
            <person name="Torp-Pedersen C."/>
            <person name="Tonder N."/>
            <person name="Moser C."/>
            <person name="Iversen K."/>
            <person name="Bundgaard H."/>
        </authorList>
    </citation>
    <scope>NUCLEOTIDE SEQUENCE</scope>
    <source>
        <strain evidence="13">K13014465</strain>
    </source>
</reference>
<reference evidence="13" key="5">
    <citation type="submission" date="2022-02" db="EMBL/GenBank/DDBJ databases">
        <authorList>
            <person name="Christensen J.J.E."/>
            <person name="Jensen C.S."/>
            <person name="Nielsen X.C."/>
            <person name="Dargis R."/>
        </authorList>
    </citation>
    <scope>NUCLEOTIDE SEQUENCE</scope>
    <source>
        <strain evidence="13">K13014465</strain>
    </source>
</reference>
<dbReference type="InterPro" id="IPR003849">
    <property type="entry name" value="Preprotein_translocase_YajC"/>
</dbReference>
<dbReference type="AlphaFoldDB" id="A0A0F2CKH5"/>
<evidence type="ECO:0000313" key="14">
    <source>
        <dbReference type="EMBL" id="RSI43529.1"/>
    </source>
</evidence>
<keyword evidence="5 10" id="KW-0812">Transmembrane</keyword>
<keyword evidence="4" id="KW-1003">Cell membrane</keyword>
<evidence type="ECO:0000256" key="4">
    <source>
        <dbReference type="ARBA" id="ARBA00022475"/>
    </source>
</evidence>
<dbReference type="PATRIC" id="fig|45634.10.peg.1879"/>
<comment type="caution">
    <text evidence="14">The sequence shown here is derived from an EMBL/GenBank/DDBJ whole genome shotgun (WGS) entry which is preliminary data.</text>
</comment>
<protein>
    <submittedName>
        <fullName evidence="14">Preprotein translocase subunit YajC</fullName>
    </submittedName>
</protein>
<accession>A0A0F2CKH5</accession>
<dbReference type="EMBL" id="LQRD01000074">
    <property type="protein sequence ID" value="KXT68426.1"/>
    <property type="molecule type" value="Genomic_DNA"/>
</dbReference>
<dbReference type="NCBIfam" id="NF005100">
    <property type="entry name" value="PRK06531.1"/>
    <property type="match status" value="1"/>
</dbReference>
<dbReference type="GO" id="GO:0005886">
    <property type="term" value="C:plasma membrane"/>
    <property type="evidence" value="ECO:0007669"/>
    <property type="project" value="UniProtKB-SubCell"/>
</dbReference>
<dbReference type="GO" id="GO:0015031">
    <property type="term" value="P:protein transport"/>
    <property type="evidence" value="ECO:0007669"/>
    <property type="project" value="UniProtKB-KW"/>
</dbReference>
<keyword evidence="7 10" id="KW-1133">Transmembrane helix</keyword>
<dbReference type="GeneID" id="48423937"/>
<dbReference type="EMBL" id="RJNA01000007">
    <property type="protein sequence ID" value="RSI43529.1"/>
    <property type="molecule type" value="Genomic_DNA"/>
</dbReference>
<evidence type="ECO:0000313" key="11">
    <source>
        <dbReference type="EMBL" id="GEN98049.1"/>
    </source>
</evidence>
<evidence type="ECO:0000313" key="17">
    <source>
        <dbReference type="Proteomes" id="UP000070377"/>
    </source>
</evidence>
<keyword evidence="6" id="KW-0653">Protein transport</keyword>
<dbReference type="Proteomes" id="UP000272213">
    <property type="component" value="Unassembled WGS sequence"/>
</dbReference>
<reference evidence="18 19" key="2">
    <citation type="submission" date="2018-11" db="EMBL/GenBank/DDBJ databases">
        <title>Species Designations Belie Phenotypic and Genotypic Heterogeneity in Oral Streptococci.</title>
        <authorList>
            <person name="Velsko I."/>
        </authorList>
    </citation>
    <scope>NUCLEOTIDE SEQUENCE [LARGE SCALE GENOMIC DNA]</scope>
    <source>
        <strain evidence="15 18">BCA6</strain>
        <strain evidence="16 19">BCC13</strain>
        <strain evidence="14 20">BCC51</strain>
    </source>
</reference>
<dbReference type="PANTHER" id="PTHR33909:SF1">
    <property type="entry name" value="SEC TRANSLOCON ACCESSORY COMPLEX SUBUNIT YAJC"/>
    <property type="match status" value="1"/>
</dbReference>
<evidence type="ECO:0000256" key="8">
    <source>
        <dbReference type="ARBA" id="ARBA00023010"/>
    </source>
</evidence>
<evidence type="ECO:0000256" key="10">
    <source>
        <dbReference type="SAM" id="Phobius"/>
    </source>
</evidence>
<evidence type="ECO:0000313" key="16">
    <source>
        <dbReference type="EMBL" id="RSJ94713.1"/>
    </source>
</evidence>
<proteinExistence type="inferred from homology"/>
<keyword evidence="3" id="KW-0813">Transport</keyword>
<dbReference type="EMBL" id="RJPU01000005">
    <property type="protein sequence ID" value="RSJ94713.1"/>
    <property type="molecule type" value="Genomic_DNA"/>
</dbReference>
<evidence type="ECO:0000256" key="6">
    <source>
        <dbReference type="ARBA" id="ARBA00022927"/>
    </source>
</evidence>
<comment type="subcellular location">
    <subcellularLocation>
        <location evidence="1">Cell membrane</location>
        <topology evidence="1">Single-pass membrane protein</topology>
    </subcellularLocation>
</comment>
<evidence type="ECO:0000256" key="9">
    <source>
        <dbReference type="ARBA" id="ARBA00023136"/>
    </source>
</evidence>
<name>A0A0F2CKH5_STRCR</name>
<keyword evidence="8" id="KW-0811">Translocation</keyword>
<gene>
    <name evidence="11" type="primary">yajC</name>
    <name evidence="16" type="ORF">D8790_07275</name>
    <name evidence="15" type="ORF">D8798_06480</name>
    <name evidence="14" type="ORF">D8872_05605</name>
    <name evidence="13" type="ORF">MK546_08155</name>
    <name evidence="12" type="ORF">SCRDD08_01964</name>
    <name evidence="11" type="ORF">SOL01_19230</name>
</gene>
<evidence type="ECO:0000313" key="21">
    <source>
        <dbReference type="Proteomes" id="UP000321868"/>
    </source>
</evidence>
<dbReference type="PRINTS" id="PR01853">
    <property type="entry name" value="YAJCTRNLCASE"/>
</dbReference>
<evidence type="ECO:0000256" key="1">
    <source>
        <dbReference type="ARBA" id="ARBA00004162"/>
    </source>
</evidence>
<dbReference type="PANTHER" id="PTHR33909">
    <property type="entry name" value="SEC TRANSLOCON ACCESSORY COMPLEX SUBUNIT YAJC"/>
    <property type="match status" value="1"/>
</dbReference>
<dbReference type="Proteomes" id="UP001208029">
    <property type="component" value="Unassembled WGS sequence"/>
</dbReference>
<evidence type="ECO:0000313" key="18">
    <source>
        <dbReference type="Proteomes" id="UP000272213"/>
    </source>
</evidence>
<reference evidence="11 21" key="3">
    <citation type="submission" date="2019-07" db="EMBL/GenBank/DDBJ databases">
        <title>Whole genome shotgun sequence of Streptococcus oligofermentans NBRC 106105.</title>
        <authorList>
            <person name="Hosoyama A."/>
            <person name="Uohara A."/>
            <person name="Ohji S."/>
            <person name="Ichikawa N."/>
        </authorList>
    </citation>
    <scope>NUCLEOTIDE SEQUENCE [LARGE SCALE GENOMIC DNA]</scope>
    <source>
        <strain evidence="11 21">NBRC 106105</strain>
    </source>
</reference>
<sequence>MNPTMMIIFFVVLVGMMYFQVRTQKKQAEKRMESLNKLQKGYEVITIGGLYGTVDEVDSERKTVVLDVDGVFLTFELAAIKTVLPLTEGIPAAAGVEGDIAVSDEDTAIEE</sequence>
<dbReference type="STRING" id="45634.SCRDD08_01964"/>
<dbReference type="OrthoDB" id="9800132at2"/>
<dbReference type="Pfam" id="PF02699">
    <property type="entry name" value="YajC"/>
    <property type="match status" value="1"/>
</dbReference>
<comment type="similarity">
    <text evidence="2">Belongs to the YajC family.</text>
</comment>
<reference evidence="12 17" key="1">
    <citation type="submission" date="2016-01" db="EMBL/GenBank/DDBJ databases">
        <title>Highly variable Streptococcus oralis are common among viridans streptococci isolated from primates.</title>
        <authorList>
            <person name="Denapaite D."/>
            <person name="Rieger M."/>
            <person name="Koendgen S."/>
            <person name="Brueckner R."/>
            <person name="Ochigava I."/>
            <person name="Kappeler P."/>
            <person name="Maetz-Rensing K."/>
            <person name="Leendertz F."/>
            <person name="Hakenbeck R."/>
        </authorList>
    </citation>
    <scope>NUCLEOTIDE SEQUENCE [LARGE SCALE GENOMIC DNA]</scope>
    <source>
        <strain evidence="12 17">DD08</strain>
    </source>
</reference>
<dbReference type="EMBL" id="BJYQ01000132">
    <property type="protein sequence ID" value="GEN98049.1"/>
    <property type="molecule type" value="Genomic_DNA"/>
</dbReference>
<dbReference type="Proteomes" id="UP000278843">
    <property type="component" value="Unassembled WGS sequence"/>
</dbReference>
<evidence type="ECO:0000256" key="2">
    <source>
        <dbReference type="ARBA" id="ARBA00006742"/>
    </source>
</evidence>
<dbReference type="NCBIfam" id="TIGR00739">
    <property type="entry name" value="yajC"/>
    <property type="match status" value="1"/>
</dbReference>
<dbReference type="Proteomes" id="UP000321868">
    <property type="component" value="Unassembled WGS sequence"/>
</dbReference>
<evidence type="ECO:0000256" key="3">
    <source>
        <dbReference type="ARBA" id="ARBA00022448"/>
    </source>
</evidence>
<evidence type="ECO:0000313" key="19">
    <source>
        <dbReference type="Proteomes" id="UP000278843"/>
    </source>
</evidence>
<organism evidence="14 20">
    <name type="scientific">Streptococcus cristatus</name>
    <dbReference type="NCBI Taxonomy" id="45634"/>
    <lineage>
        <taxon>Bacteria</taxon>
        <taxon>Bacillati</taxon>
        <taxon>Bacillota</taxon>
        <taxon>Bacilli</taxon>
        <taxon>Lactobacillales</taxon>
        <taxon>Streptococcaceae</taxon>
        <taxon>Streptococcus</taxon>
    </lineage>
</organism>
<evidence type="ECO:0000313" key="13">
    <source>
        <dbReference type="EMBL" id="MCY7222054.1"/>
    </source>
</evidence>
<keyword evidence="9 10" id="KW-0472">Membrane</keyword>
<evidence type="ECO:0000256" key="7">
    <source>
        <dbReference type="ARBA" id="ARBA00022989"/>
    </source>
</evidence>
<dbReference type="RefSeq" id="WP_005591861.1">
    <property type="nucleotide sequence ID" value="NZ_BJYQ01000132.1"/>
</dbReference>
<evidence type="ECO:0000313" key="20">
    <source>
        <dbReference type="Proteomes" id="UP000282617"/>
    </source>
</evidence>
<dbReference type="Proteomes" id="UP000070377">
    <property type="component" value="Unassembled WGS sequence"/>
</dbReference>
<evidence type="ECO:0000313" key="15">
    <source>
        <dbReference type="EMBL" id="RSJ76183.1"/>
    </source>
</evidence>
<feature type="transmembrane region" description="Helical" evidence="10">
    <location>
        <begin position="6"/>
        <end position="21"/>
    </location>
</feature>
<dbReference type="SMART" id="SM01323">
    <property type="entry name" value="YajC"/>
    <property type="match status" value="1"/>
</dbReference>
<evidence type="ECO:0000256" key="5">
    <source>
        <dbReference type="ARBA" id="ARBA00022692"/>
    </source>
</evidence>
<dbReference type="EMBL" id="RJPM01000004">
    <property type="protein sequence ID" value="RSJ76183.1"/>
    <property type="molecule type" value="Genomic_DNA"/>
</dbReference>
<dbReference type="EMBL" id="JAKUYZ010000011">
    <property type="protein sequence ID" value="MCY7222054.1"/>
    <property type="molecule type" value="Genomic_DNA"/>
</dbReference>
<evidence type="ECO:0000313" key="12">
    <source>
        <dbReference type="EMBL" id="KXT68426.1"/>
    </source>
</evidence>
<dbReference type="Proteomes" id="UP000282617">
    <property type="component" value="Unassembled WGS sequence"/>
</dbReference>